<organism evidence="6">
    <name type="scientific">Candidatus Fermentithermobacillus carboniphilus</name>
    <dbReference type="NCBI Taxonomy" id="3085328"/>
    <lineage>
        <taxon>Bacteria</taxon>
        <taxon>Bacillati</taxon>
        <taxon>Bacillota</taxon>
        <taxon>Candidatus Fermentithermobacillia</taxon>
        <taxon>Candidatus Fermentithermobacillales</taxon>
        <taxon>Candidatus Fermentithermobacillaceae</taxon>
        <taxon>Candidatus Fermentithermobacillus</taxon>
    </lineage>
</organism>
<dbReference type="InterPro" id="IPR027477">
    <property type="entry name" value="Succ_DH/fumarate_Rdtase_cat_sf"/>
</dbReference>
<protein>
    <submittedName>
        <fullName evidence="6">FAD-binding protein</fullName>
    </submittedName>
</protein>
<evidence type="ECO:0000313" key="6">
    <source>
        <dbReference type="EMBL" id="QUL99413.1"/>
    </source>
</evidence>
<comment type="cofactor">
    <cofactor evidence="1">
        <name>FAD</name>
        <dbReference type="ChEBI" id="CHEBI:57692"/>
    </cofactor>
</comment>
<dbReference type="Gene3D" id="3.90.700.10">
    <property type="entry name" value="Succinate dehydrogenase/fumarate reductase flavoprotein, catalytic domain"/>
    <property type="match status" value="1"/>
</dbReference>
<name>A0AAT9LFA8_9FIRM</name>
<dbReference type="PANTHER" id="PTHR43400">
    <property type="entry name" value="FUMARATE REDUCTASE"/>
    <property type="match status" value="1"/>
</dbReference>
<dbReference type="SUPFAM" id="SSF51905">
    <property type="entry name" value="FAD/NAD(P)-binding domain"/>
    <property type="match status" value="1"/>
</dbReference>
<dbReference type="KEGG" id="fcz:IMF26_05040"/>
<dbReference type="Gene3D" id="3.50.50.60">
    <property type="entry name" value="FAD/NAD(P)-binding domain"/>
    <property type="match status" value="1"/>
</dbReference>
<dbReference type="FunFam" id="3.90.700.10:FF:000007">
    <property type="entry name" value="NADH-dependent fumarate reductase"/>
    <property type="match status" value="1"/>
</dbReference>
<dbReference type="InterPro" id="IPR036188">
    <property type="entry name" value="FAD/NAD-bd_sf"/>
</dbReference>
<dbReference type="AlphaFoldDB" id="A0AAT9LFA8"/>
<reference evidence="6" key="1">
    <citation type="submission" date="2020-10" db="EMBL/GenBank/DDBJ databases">
        <authorList>
            <person name="Kadnikov V."/>
            <person name="Beletsky A.V."/>
            <person name="Mardanov A.V."/>
            <person name="Karnachuk O.V."/>
            <person name="Ravin N.V."/>
        </authorList>
    </citation>
    <scope>NUCLEOTIDE SEQUENCE</scope>
    <source>
        <strain evidence="6">Bu02</strain>
    </source>
</reference>
<feature type="domain" description="FAD-dependent oxidoreductase 2 FAD-binding" evidence="5">
    <location>
        <begin position="1"/>
        <end position="192"/>
    </location>
</feature>
<dbReference type="GO" id="GO:0033765">
    <property type="term" value="F:steroid dehydrogenase activity, acting on the CH-CH group of donors"/>
    <property type="evidence" value="ECO:0007669"/>
    <property type="project" value="UniProtKB-ARBA"/>
</dbReference>
<evidence type="ECO:0000256" key="4">
    <source>
        <dbReference type="ARBA" id="ARBA00023002"/>
    </source>
</evidence>
<evidence type="ECO:0000256" key="2">
    <source>
        <dbReference type="ARBA" id="ARBA00022630"/>
    </source>
</evidence>
<keyword evidence="2" id="KW-0285">Flavoprotein</keyword>
<dbReference type="EMBL" id="CP062796">
    <property type="protein sequence ID" value="QUL99413.1"/>
    <property type="molecule type" value="Genomic_DNA"/>
</dbReference>
<reference evidence="6" key="2">
    <citation type="journal article" date="2023" name="Biology">
        <title>Prokaryotic Life Associated with Coal-Fire Gas Vents Revealed by Metagenomics.</title>
        <authorList>
            <person name="Kadnikov V.V."/>
            <person name="Mardanov A.V."/>
            <person name="Beletsky A.V."/>
            <person name="Karnachuk O.V."/>
            <person name="Ravin N.V."/>
        </authorList>
    </citation>
    <scope>NUCLEOTIDE SEQUENCE</scope>
    <source>
        <strain evidence="6">Bu02</strain>
    </source>
</reference>
<dbReference type="PANTHER" id="PTHR43400:SF7">
    <property type="entry name" value="FAD-DEPENDENT OXIDOREDUCTASE 2 FAD BINDING DOMAIN-CONTAINING PROTEIN"/>
    <property type="match status" value="1"/>
</dbReference>
<evidence type="ECO:0000256" key="1">
    <source>
        <dbReference type="ARBA" id="ARBA00001974"/>
    </source>
</evidence>
<dbReference type="SUPFAM" id="SSF56425">
    <property type="entry name" value="Succinate dehydrogenase/fumarate reductase flavoprotein, catalytic domain"/>
    <property type="match status" value="1"/>
</dbReference>
<sequence length="213" mass="22710">MEYIQTHPTVVPKKGILIAEGMRGAGAILVNHNGERFIDELQTRDVVSEAILSQEGKTAFLIFDQAIRDESKLVEEEAQKNSLVSGATLDELAQKIGVPADKLKDTISKYNSYVQSGKDPDCGRTKLAKKIETAPFYAVEVTPAIHHTMGGLVINTKAQVLGQDNKPIPGLYAAGEVTGGVHGANRLGGNALTDIIVFGRIAGEEAAAFAKAK</sequence>
<proteinExistence type="predicted"/>
<dbReference type="InterPro" id="IPR050315">
    <property type="entry name" value="FAD-oxidoreductase_2"/>
</dbReference>
<dbReference type="Pfam" id="PF00890">
    <property type="entry name" value="FAD_binding_2"/>
    <property type="match status" value="1"/>
</dbReference>
<accession>A0AAT9LFA8</accession>
<gene>
    <name evidence="6" type="ORF">IMF26_05040</name>
</gene>
<keyword evidence="3" id="KW-0274">FAD</keyword>
<keyword evidence="4" id="KW-0560">Oxidoreductase</keyword>
<evidence type="ECO:0000256" key="3">
    <source>
        <dbReference type="ARBA" id="ARBA00022827"/>
    </source>
</evidence>
<evidence type="ECO:0000259" key="5">
    <source>
        <dbReference type="Pfam" id="PF00890"/>
    </source>
</evidence>
<dbReference type="InterPro" id="IPR003953">
    <property type="entry name" value="FAD-dep_OxRdtase_2_FAD-bd"/>
</dbReference>